<name>A0A699XLY9_TANCI</name>
<feature type="non-terminal residue" evidence="2">
    <location>
        <position position="85"/>
    </location>
</feature>
<dbReference type="AlphaFoldDB" id="A0A699XLY9"/>
<proteinExistence type="predicted"/>
<accession>A0A699XLY9</accession>
<reference evidence="2" key="1">
    <citation type="journal article" date="2019" name="Sci. Rep.">
        <title>Draft genome of Tanacetum cinerariifolium, the natural source of mosquito coil.</title>
        <authorList>
            <person name="Yamashiro T."/>
            <person name="Shiraishi A."/>
            <person name="Satake H."/>
            <person name="Nakayama K."/>
        </authorList>
    </citation>
    <scope>NUCLEOTIDE SEQUENCE</scope>
</reference>
<evidence type="ECO:0000313" key="2">
    <source>
        <dbReference type="EMBL" id="GFD57484.1"/>
    </source>
</evidence>
<protein>
    <submittedName>
        <fullName evidence="2">Uncharacterized protein</fullName>
    </submittedName>
</protein>
<gene>
    <name evidence="2" type="ORF">Tci_929453</name>
</gene>
<organism evidence="2">
    <name type="scientific">Tanacetum cinerariifolium</name>
    <name type="common">Dalmatian daisy</name>
    <name type="synonym">Chrysanthemum cinerariifolium</name>
    <dbReference type="NCBI Taxonomy" id="118510"/>
    <lineage>
        <taxon>Eukaryota</taxon>
        <taxon>Viridiplantae</taxon>
        <taxon>Streptophyta</taxon>
        <taxon>Embryophyta</taxon>
        <taxon>Tracheophyta</taxon>
        <taxon>Spermatophyta</taxon>
        <taxon>Magnoliopsida</taxon>
        <taxon>eudicotyledons</taxon>
        <taxon>Gunneridae</taxon>
        <taxon>Pentapetalae</taxon>
        <taxon>asterids</taxon>
        <taxon>campanulids</taxon>
        <taxon>Asterales</taxon>
        <taxon>Asteraceae</taxon>
        <taxon>Asteroideae</taxon>
        <taxon>Anthemideae</taxon>
        <taxon>Anthemidinae</taxon>
        <taxon>Tanacetum</taxon>
    </lineage>
</organism>
<feature type="compositionally biased region" description="Polar residues" evidence="1">
    <location>
        <begin position="54"/>
        <end position="70"/>
    </location>
</feature>
<sequence>MRVKSQRRTSLSDSTISCQRKFASDACGALPGRRAWMKAFSFSVSHFAVAGKSGSRNQTTKPNAIVTTPSKINSHCQPDIPWAPL</sequence>
<comment type="caution">
    <text evidence="2">The sequence shown here is derived from an EMBL/GenBank/DDBJ whole genome shotgun (WGS) entry which is preliminary data.</text>
</comment>
<evidence type="ECO:0000256" key="1">
    <source>
        <dbReference type="SAM" id="MobiDB-lite"/>
    </source>
</evidence>
<feature type="region of interest" description="Disordered" evidence="1">
    <location>
        <begin position="51"/>
        <end position="70"/>
    </location>
</feature>
<dbReference type="EMBL" id="BKCJ011841641">
    <property type="protein sequence ID" value="GFD57484.1"/>
    <property type="molecule type" value="Genomic_DNA"/>
</dbReference>